<dbReference type="AlphaFoldDB" id="A0A371QZP4"/>
<gene>
    <name evidence="1" type="ORF">CGL51_05490</name>
    <name evidence="2" type="ORF">CGL52_00440</name>
</gene>
<proteinExistence type="predicted"/>
<reference evidence="3 4" key="1">
    <citation type="submission" date="2017-07" db="EMBL/GenBank/DDBJ databases">
        <title>Draft genome sequence of aerobic hyperthermophilic archaea, Pyrobaculum aerophilum YKB31 and YKB32.</title>
        <authorList>
            <person name="Mochizuki T."/>
            <person name="Berliner A.J."/>
            <person name="Yoshida-Takashima Y."/>
            <person name="Takaki Y."/>
            <person name="Nunoura T."/>
            <person name="Takai K."/>
        </authorList>
    </citation>
    <scope>NUCLEOTIDE SEQUENCE [LARGE SCALE GENOMIC DNA]</scope>
    <source>
        <strain evidence="1 4">YKB31</strain>
        <strain evidence="2 3">YKB32</strain>
    </source>
</reference>
<comment type="caution">
    <text evidence="1">The sequence shown here is derived from an EMBL/GenBank/DDBJ whole genome shotgun (WGS) entry which is preliminary data.</text>
</comment>
<evidence type="ECO:0000313" key="2">
    <source>
        <dbReference type="EMBL" id="RFB00364.1"/>
    </source>
</evidence>
<organism evidence="1 4">
    <name type="scientific">Pyrobaculum aerophilum</name>
    <dbReference type="NCBI Taxonomy" id="13773"/>
    <lineage>
        <taxon>Archaea</taxon>
        <taxon>Thermoproteota</taxon>
        <taxon>Thermoprotei</taxon>
        <taxon>Thermoproteales</taxon>
        <taxon>Thermoproteaceae</taxon>
        <taxon>Pyrobaculum</taxon>
    </lineage>
</organism>
<dbReference type="Proteomes" id="UP000256877">
    <property type="component" value="Unassembled WGS sequence"/>
</dbReference>
<accession>A0A371QZP4</accession>
<dbReference type="EMBL" id="NMUF01000001">
    <property type="protein sequence ID" value="RFB00364.1"/>
    <property type="molecule type" value="Genomic_DNA"/>
</dbReference>
<dbReference type="Proteomes" id="UP000257123">
    <property type="component" value="Unassembled WGS sequence"/>
</dbReference>
<name>A0A371QZP4_9CREN</name>
<evidence type="ECO:0000313" key="3">
    <source>
        <dbReference type="Proteomes" id="UP000256877"/>
    </source>
</evidence>
<evidence type="ECO:0000313" key="1">
    <source>
        <dbReference type="EMBL" id="RFA96257.1"/>
    </source>
</evidence>
<sequence>MTKTFEKSPLCIHKDHFNEQIRGLLNKIYSSSYILFQIVQYIEKHKDSNPPEDLRRVLLGGLRETGYSKEALGRFMKSVFGVYLCVNVAGKCINEKSLVEAVQAGVYDDVIVKVEKWGIINDIKLAYELSSKAIKKLGGEIQINREFVLNKVYEYTYDFVKAITEFLPQYNQLGYIVIAFAQNYKDYLDMLIACKEAYEISEFLGAKEYEIGDAKMFGYPDQDRVFLNPPEVGKLPETLGGLLLGIIEIGFDVWKRVNLSEWYSVSKNPYYEYLEWVKEALGNYRANVHGVMRFDLVRSGSTTRLVYESSRHGTVQYLTKQYLWRLAPYLHLRYAAIRREESGWWHVTNREVADYL</sequence>
<protein>
    <submittedName>
        <fullName evidence="1">Uncharacterized protein</fullName>
    </submittedName>
</protein>
<dbReference type="EMBL" id="NMUE01000013">
    <property type="protein sequence ID" value="RFA96257.1"/>
    <property type="molecule type" value="Genomic_DNA"/>
</dbReference>
<evidence type="ECO:0000313" key="4">
    <source>
        <dbReference type="Proteomes" id="UP000257123"/>
    </source>
</evidence>